<accession>A0ABR3HZ82</accession>
<proteinExistence type="predicted"/>
<sequence length="59" mass="6512">MADDDGAKKTGGKKKSKDFDILSPASMNNCYYGCHNVQELLEARGYQAPGFDKKKKKGK</sequence>
<dbReference type="PANTHER" id="PTHR37932:SF1">
    <property type="entry name" value="SMALL LYSINE-RICH PROTEIN 1"/>
    <property type="match status" value="1"/>
</dbReference>
<feature type="region of interest" description="Disordered" evidence="1">
    <location>
        <begin position="1"/>
        <end position="23"/>
    </location>
</feature>
<keyword evidence="3" id="KW-1185">Reference proteome</keyword>
<name>A0ABR3HZ82_LOXSC</name>
<organism evidence="2 3">
    <name type="scientific">Loxostege sticticalis</name>
    <name type="common">Beet webworm moth</name>
    <dbReference type="NCBI Taxonomy" id="481309"/>
    <lineage>
        <taxon>Eukaryota</taxon>
        <taxon>Metazoa</taxon>
        <taxon>Ecdysozoa</taxon>
        <taxon>Arthropoda</taxon>
        <taxon>Hexapoda</taxon>
        <taxon>Insecta</taxon>
        <taxon>Pterygota</taxon>
        <taxon>Neoptera</taxon>
        <taxon>Endopterygota</taxon>
        <taxon>Lepidoptera</taxon>
        <taxon>Glossata</taxon>
        <taxon>Ditrysia</taxon>
        <taxon>Pyraloidea</taxon>
        <taxon>Crambidae</taxon>
        <taxon>Pyraustinae</taxon>
        <taxon>Loxostege</taxon>
    </lineage>
</organism>
<dbReference type="Proteomes" id="UP001549920">
    <property type="component" value="Unassembled WGS sequence"/>
</dbReference>
<dbReference type="EMBL" id="JBEUOH010000011">
    <property type="protein sequence ID" value="KAL0881876.1"/>
    <property type="molecule type" value="Genomic_DNA"/>
</dbReference>
<evidence type="ECO:0000313" key="3">
    <source>
        <dbReference type="Proteomes" id="UP001549920"/>
    </source>
</evidence>
<reference evidence="2 3" key="1">
    <citation type="submission" date="2024-06" db="EMBL/GenBank/DDBJ databases">
        <title>A chromosome-level genome assembly of beet webworm, Loxostege sticticalis.</title>
        <authorList>
            <person name="Zhang Y."/>
        </authorList>
    </citation>
    <scope>NUCLEOTIDE SEQUENCE [LARGE SCALE GENOMIC DNA]</scope>
    <source>
        <strain evidence="2">AQ026</strain>
        <tissue evidence="2">Whole body</tissue>
    </source>
</reference>
<protein>
    <recommendedName>
        <fullName evidence="4">Small lysine-rich protein 1</fullName>
    </recommendedName>
</protein>
<evidence type="ECO:0008006" key="4">
    <source>
        <dbReference type="Google" id="ProtNLM"/>
    </source>
</evidence>
<evidence type="ECO:0000313" key="2">
    <source>
        <dbReference type="EMBL" id="KAL0881876.1"/>
    </source>
</evidence>
<comment type="caution">
    <text evidence="2">The sequence shown here is derived from an EMBL/GenBank/DDBJ whole genome shotgun (WGS) entry which is preliminary data.</text>
</comment>
<dbReference type="PANTHER" id="PTHR37932">
    <property type="entry name" value="SMALL LYSINE-RICH PROTEIN 1"/>
    <property type="match status" value="1"/>
</dbReference>
<evidence type="ECO:0000256" key="1">
    <source>
        <dbReference type="SAM" id="MobiDB-lite"/>
    </source>
</evidence>
<gene>
    <name evidence="2" type="ORF">ABMA27_001646</name>
</gene>
<dbReference type="InterPro" id="IPR037760">
    <property type="entry name" value="SMKR1"/>
</dbReference>